<gene>
    <name evidence="2" type="ORF">TL16_g12099</name>
</gene>
<evidence type="ECO:0008006" key="4">
    <source>
        <dbReference type="Google" id="ProtNLM"/>
    </source>
</evidence>
<organism evidence="2 3">
    <name type="scientific">Triparma laevis f. inornata</name>
    <dbReference type="NCBI Taxonomy" id="1714386"/>
    <lineage>
        <taxon>Eukaryota</taxon>
        <taxon>Sar</taxon>
        <taxon>Stramenopiles</taxon>
        <taxon>Ochrophyta</taxon>
        <taxon>Bolidophyceae</taxon>
        <taxon>Parmales</taxon>
        <taxon>Triparmaceae</taxon>
        <taxon>Triparma</taxon>
    </lineage>
</organism>
<accession>A0A9W7EVG3</accession>
<evidence type="ECO:0000256" key="1">
    <source>
        <dbReference type="SAM" id="MobiDB-lite"/>
    </source>
</evidence>
<dbReference type="AlphaFoldDB" id="A0A9W7EVG3"/>
<evidence type="ECO:0000313" key="2">
    <source>
        <dbReference type="EMBL" id="GMH91595.1"/>
    </source>
</evidence>
<comment type="caution">
    <text evidence="2">The sequence shown here is derived from an EMBL/GenBank/DDBJ whole genome shotgun (WGS) entry which is preliminary data.</text>
</comment>
<proteinExistence type="predicted"/>
<reference evidence="3" key="1">
    <citation type="journal article" date="2023" name="Commun. Biol.">
        <title>Genome analysis of Parmales, the sister group of diatoms, reveals the evolutionary specialization of diatoms from phago-mixotrophs to photoautotrophs.</title>
        <authorList>
            <person name="Ban H."/>
            <person name="Sato S."/>
            <person name="Yoshikawa S."/>
            <person name="Yamada K."/>
            <person name="Nakamura Y."/>
            <person name="Ichinomiya M."/>
            <person name="Sato N."/>
            <person name="Blanc-Mathieu R."/>
            <person name="Endo H."/>
            <person name="Kuwata A."/>
            <person name="Ogata H."/>
        </authorList>
    </citation>
    <scope>NUCLEOTIDE SEQUENCE [LARGE SCALE GENOMIC DNA]</scope>
</reference>
<dbReference type="EMBL" id="BLQM01000475">
    <property type="protein sequence ID" value="GMH91595.1"/>
    <property type="molecule type" value="Genomic_DNA"/>
</dbReference>
<dbReference type="Pfam" id="PF03382">
    <property type="entry name" value="DUF285"/>
    <property type="match status" value="1"/>
</dbReference>
<protein>
    <recommendedName>
        <fullName evidence="4">BspA family leucine-rich repeat surface protein</fullName>
    </recommendedName>
</protein>
<dbReference type="InterPro" id="IPR005046">
    <property type="entry name" value="DUF285"/>
</dbReference>
<evidence type="ECO:0000313" key="3">
    <source>
        <dbReference type="Proteomes" id="UP001162640"/>
    </source>
</evidence>
<dbReference type="Proteomes" id="UP001162640">
    <property type="component" value="Unassembled WGS sequence"/>
</dbReference>
<feature type="region of interest" description="Disordered" evidence="1">
    <location>
        <begin position="97"/>
        <end position="118"/>
    </location>
</feature>
<name>A0A9W7EVG3_9STRA</name>
<sequence length="118" mass="13310">MERMFWLCNFFNCDLSAWNIAKVTNMKEMFFGASSFNRETIKEWSSGGGRRTCNFGLRQDSLARAANEVEGRRLAVCDEVCQGLCLNDEKFKKITGGGDTMAGTSNRVHPHEEEEESA</sequence>